<gene>
    <name evidence="2" type="ORF">AWH56_006690</name>
    <name evidence="1" type="ORF">AWH56_04610</name>
</gene>
<keyword evidence="3" id="KW-1185">Reference proteome</keyword>
<reference evidence="2 3" key="3">
    <citation type="journal article" date="2019" name="Int. J. Syst. Evol. Microbiol.">
        <title>Anaerobacillus isosaccharinicus sp. nov., an alkaliphilic bacterium which degrades isosaccharinic acid.</title>
        <authorList>
            <person name="Bassil N.M."/>
            <person name="Lloyd J.R."/>
        </authorList>
    </citation>
    <scope>NUCLEOTIDE SEQUENCE [LARGE SCALE GENOMIC DNA]</scope>
    <source>
        <strain evidence="2 3">NB2006</strain>
    </source>
</reference>
<dbReference type="Proteomes" id="UP000180175">
    <property type="component" value="Chromosome"/>
</dbReference>
<evidence type="ECO:0000313" key="3">
    <source>
        <dbReference type="Proteomes" id="UP000180175"/>
    </source>
</evidence>
<reference evidence="2" key="4">
    <citation type="submission" date="2020-10" db="EMBL/GenBank/DDBJ databases">
        <authorList>
            <person name="Bassil N.M."/>
            <person name="Lloyd J.R."/>
        </authorList>
    </citation>
    <scope>NUCLEOTIDE SEQUENCE</scope>
    <source>
        <strain evidence="2">NB2006</strain>
    </source>
</reference>
<reference evidence="2 3" key="2">
    <citation type="journal article" date="2017" name="Genome Announc.">
        <title>Draft Genome Sequences of Four Alkaliphilic Bacteria Belonging to the Anaerobacillus Genus.</title>
        <authorList>
            <person name="Bassil N.M."/>
            <person name="Lloyd J.R."/>
        </authorList>
    </citation>
    <scope>NUCLEOTIDE SEQUENCE [LARGE SCALE GENOMIC DNA]</scope>
    <source>
        <strain evidence="2 3">NB2006</strain>
    </source>
</reference>
<dbReference type="KEGG" id="aia:AWH56_006690"/>
<dbReference type="OrthoDB" id="2970928at2"/>
<dbReference type="AlphaFoldDB" id="A0A1S2MDG0"/>
<proteinExistence type="predicted"/>
<accession>A0A1S2MDG0</accession>
<organism evidence="1 3">
    <name type="scientific">Anaerobacillus isosaccharinicus</name>
    <dbReference type="NCBI Taxonomy" id="1532552"/>
    <lineage>
        <taxon>Bacteria</taxon>
        <taxon>Bacillati</taxon>
        <taxon>Bacillota</taxon>
        <taxon>Bacilli</taxon>
        <taxon>Bacillales</taxon>
        <taxon>Bacillaceae</taxon>
        <taxon>Anaerobacillus</taxon>
    </lineage>
</organism>
<name>A0A1S2MDG0_9BACI</name>
<dbReference type="EMBL" id="LQXD01000028">
    <property type="protein sequence ID" value="OIJ22771.1"/>
    <property type="molecule type" value="Genomic_DNA"/>
</dbReference>
<reference evidence="1 3" key="1">
    <citation type="submission" date="2016-10" db="EMBL/GenBank/DDBJ databases">
        <title>Draft genome sequences of four alkaliphilic bacteria belonging to the Anaerobacillus genus.</title>
        <authorList>
            <person name="Bassil N.M."/>
            <person name="Lloyd J.R."/>
        </authorList>
    </citation>
    <scope>NUCLEOTIDE SEQUENCE [LARGE SCALE GENOMIC DNA]</scope>
    <source>
        <strain evidence="1 3">NB2006</strain>
    </source>
</reference>
<evidence type="ECO:0000313" key="1">
    <source>
        <dbReference type="EMBL" id="OIJ22771.1"/>
    </source>
</evidence>
<dbReference type="RefSeq" id="WP_071316007.1">
    <property type="nucleotide sequence ID" value="NZ_CP063356.2"/>
</dbReference>
<evidence type="ECO:0000313" key="2">
    <source>
        <dbReference type="EMBL" id="QOY37312.1"/>
    </source>
</evidence>
<protein>
    <submittedName>
        <fullName evidence="1">Uncharacterized protein</fullName>
    </submittedName>
</protein>
<dbReference type="EMBL" id="CP063356">
    <property type="protein sequence ID" value="QOY37312.1"/>
    <property type="molecule type" value="Genomic_DNA"/>
</dbReference>
<sequence length="99" mass="11827">MTEERMINIETRLNKLEKDRKHMVEHIHELQIIIEKLNQTPPINQNYQQSTNPKVEYLTIANEQMFKQNQRLREYIEDCIRGDKKLDQKGYLIALSGGE</sequence>